<evidence type="ECO:0000313" key="7">
    <source>
        <dbReference type="EMBL" id="MDU0326064.1"/>
    </source>
</evidence>
<dbReference type="SUPFAM" id="SSF53187">
    <property type="entry name" value="Zn-dependent exopeptidases"/>
    <property type="match status" value="1"/>
</dbReference>
<gene>
    <name evidence="7" type="ORF">RWH43_04760</name>
</gene>
<dbReference type="PANTHER" id="PTHR32494">
    <property type="entry name" value="ALLANTOATE DEIMINASE-RELATED"/>
    <property type="match status" value="1"/>
</dbReference>
<dbReference type="EMBL" id="JAWDIU010000001">
    <property type="protein sequence ID" value="MDU0326064.1"/>
    <property type="molecule type" value="Genomic_DNA"/>
</dbReference>
<dbReference type="CDD" id="cd03884">
    <property type="entry name" value="M20_bAS"/>
    <property type="match status" value="1"/>
</dbReference>
<dbReference type="NCBIfam" id="NF006775">
    <property type="entry name" value="PRK09290.2-5"/>
    <property type="match status" value="1"/>
</dbReference>
<protein>
    <submittedName>
        <fullName evidence="7">Allantoate amidohydrolase</fullName>
    </submittedName>
</protein>
<evidence type="ECO:0000256" key="1">
    <source>
        <dbReference type="ARBA" id="ARBA00001936"/>
    </source>
</evidence>
<dbReference type="Gene3D" id="3.40.630.10">
    <property type="entry name" value="Zn peptidases"/>
    <property type="match status" value="1"/>
</dbReference>
<evidence type="ECO:0000313" key="8">
    <source>
        <dbReference type="Proteomes" id="UP001256673"/>
    </source>
</evidence>
<name>A0ABU3RT37_9MICO</name>
<comment type="similarity">
    <text evidence="2">Belongs to the peptidase M20 family.</text>
</comment>
<dbReference type="PANTHER" id="PTHR32494:SF19">
    <property type="entry name" value="ALLANTOATE DEIMINASE-RELATED"/>
    <property type="match status" value="1"/>
</dbReference>
<organism evidence="7 8">
    <name type="scientific">Microbacterium algihabitans</name>
    <dbReference type="NCBI Taxonomy" id="3075992"/>
    <lineage>
        <taxon>Bacteria</taxon>
        <taxon>Bacillati</taxon>
        <taxon>Actinomycetota</taxon>
        <taxon>Actinomycetes</taxon>
        <taxon>Micrococcales</taxon>
        <taxon>Microbacteriaceae</taxon>
        <taxon>Microbacterium</taxon>
    </lineage>
</organism>
<dbReference type="Proteomes" id="UP001256673">
    <property type="component" value="Unassembled WGS sequence"/>
</dbReference>
<evidence type="ECO:0000256" key="2">
    <source>
        <dbReference type="ARBA" id="ARBA00006153"/>
    </source>
</evidence>
<comment type="caution">
    <text evidence="7">The sequence shown here is derived from an EMBL/GenBank/DDBJ whole genome shotgun (WGS) entry which is preliminary data.</text>
</comment>
<keyword evidence="8" id="KW-1185">Reference proteome</keyword>
<keyword evidence="6" id="KW-0464">Manganese</keyword>
<reference evidence="7 8" key="1">
    <citation type="submission" date="2023-09" db="EMBL/GenBank/DDBJ databases">
        <title>Microbacterium fusihabitans sp. nov., Microbacterium phycihabitans sp. nov., and Microbacterium cervinum sp. nov., isolated from dried seaweeds of beach.</title>
        <authorList>
            <person name="Lee S.D."/>
        </authorList>
    </citation>
    <scope>NUCLEOTIDE SEQUENCE [LARGE SCALE GENOMIC DNA]</scope>
    <source>
        <strain evidence="7 8">KSW2-21</strain>
    </source>
</reference>
<evidence type="ECO:0000256" key="4">
    <source>
        <dbReference type="ARBA" id="ARBA00022723"/>
    </source>
</evidence>
<dbReference type="InterPro" id="IPR002933">
    <property type="entry name" value="Peptidase_M20"/>
</dbReference>
<evidence type="ECO:0000256" key="6">
    <source>
        <dbReference type="ARBA" id="ARBA00023211"/>
    </source>
</evidence>
<dbReference type="RefSeq" id="WP_316000804.1">
    <property type="nucleotide sequence ID" value="NZ_JAWDIU010000001.1"/>
</dbReference>
<keyword evidence="5" id="KW-0378">Hydrolase</keyword>
<dbReference type="SUPFAM" id="SSF55031">
    <property type="entry name" value="Bacterial exopeptidase dimerisation domain"/>
    <property type="match status" value="1"/>
</dbReference>
<comment type="subunit">
    <text evidence="3">Homodimer.</text>
</comment>
<dbReference type="InterPro" id="IPR036264">
    <property type="entry name" value="Bact_exopeptidase_dim_dom"/>
</dbReference>
<dbReference type="InterPro" id="IPR001261">
    <property type="entry name" value="ArgE/DapE_CS"/>
</dbReference>
<dbReference type="Pfam" id="PF01546">
    <property type="entry name" value="Peptidase_M20"/>
    <property type="match status" value="1"/>
</dbReference>
<keyword evidence="4" id="KW-0479">Metal-binding</keyword>
<dbReference type="InterPro" id="IPR010158">
    <property type="entry name" value="Amidase_Cbmase"/>
</dbReference>
<comment type="cofactor">
    <cofactor evidence="1">
        <name>Mn(2+)</name>
        <dbReference type="ChEBI" id="CHEBI:29035"/>
    </cofactor>
</comment>
<evidence type="ECO:0000256" key="5">
    <source>
        <dbReference type="ARBA" id="ARBA00022801"/>
    </source>
</evidence>
<evidence type="ECO:0000256" key="3">
    <source>
        <dbReference type="ARBA" id="ARBA00011738"/>
    </source>
</evidence>
<dbReference type="PROSITE" id="PS00758">
    <property type="entry name" value="ARGE_DAPE_CPG2_1"/>
    <property type="match status" value="1"/>
</dbReference>
<dbReference type="PIRSF" id="PIRSF001235">
    <property type="entry name" value="Amidase_carbamoylase"/>
    <property type="match status" value="1"/>
</dbReference>
<proteinExistence type="inferred from homology"/>
<dbReference type="Gene3D" id="3.30.70.360">
    <property type="match status" value="1"/>
</dbReference>
<sequence>MTASTRLQVSEERIASAARRVMGRCEELARVTSTPGSITRVYLSPEHARVNRLAAEWMRELGMTTRQDAAGNQVGRLAPAGMPDAPALLLGSHLDTVPDAGRYDGIIGVLMALEVVRLLRRVDEEGTASSPFPFALEVIAFSDEEGTRFGKALLGSSAVAGQWDPAWWELADADGLTLREAFRDFGLDPGRVGEAARRPDQLVAYLEAHIEQAPELHRSGQALAAVSSIASARRFQLVVEGEARHAGGTPYDMRRDALLGASEAALAVERICRGEHHIVGTVGQLEAFPGAVNVVPGEAHLSLDLRGEFDATRDHVWDEISRELDAIMGRRSLRWHAREVHSAPAVFCAPLLQDVVRAGIGGDAPTLFSRAGHDAMAIGAITDVGMLFLRNPDGISHHPAEDVAGADVAAGLRALAEAVLHLGAEVR</sequence>
<dbReference type="NCBIfam" id="TIGR01879">
    <property type="entry name" value="hydantase"/>
    <property type="match status" value="1"/>
</dbReference>
<accession>A0ABU3RT37</accession>